<keyword evidence="2" id="KW-1185">Reference proteome</keyword>
<reference evidence="1" key="1">
    <citation type="submission" date="2021-01" db="EMBL/GenBank/DDBJ databases">
        <title>Adiantum capillus-veneris genome.</title>
        <authorList>
            <person name="Fang Y."/>
            <person name="Liao Q."/>
        </authorList>
    </citation>
    <scope>NUCLEOTIDE SEQUENCE</scope>
    <source>
        <strain evidence="1">H3</strain>
        <tissue evidence="1">Leaf</tissue>
    </source>
</reference>
<name>A0A9D4Z5G4_ADICA</name>
<accession>A0A9D4Z5G4</accession>
<evidence type="ECO:0000313" key="1">
    <source>
        <dbReference type="EMBL" id="KAI5061840.1"/>
    </source>
</evidence>
<proteinExistence type="predicted"/>
<organism evidence="1 2">
    <name type="scientific">Adiantum capillus-veneris</name>
    <name type="common">Maidenhair fern</name>
    <dbReference type="NCBI Taxonomy" id="13818"/>
    <lineage>
        <taxon>Eukaryota</taxon>
        <taxon>Viridiplantae</taxon>
        <taxon>Streptophyta</taxon>
        <taxon>Embryophyta</taxon>
        <taxon>Tracheophyta</taxon>
        <taxon>Polypodiopsida</taxon>
        <taxon>Polypodiidae</taxon>
        <taxon>Polypodiales</taxon>
        <taxon>Pteridineae</taxon>
        <taxon>Pteridaceae</taxon>
        <taxon>Vittarioideae</taxon>
        <taxon>Adiantum</taxon>
    </lineage>
</organism>
<dbReference type="EMBL" id="JABFUD020000022">
    <property type="protein sequence ID" value="KAI5061840.1"/>
    <property type="molecule type" value="Genomic_DNA"/>
</dbReference>
<dbReference type="Proteomes" id="UP000886520">
    <property type="component" value="Chromosome 22"/>
</dbReference>
<sequence>MARMTKLHMELGKVQADNTLLKDQLYTLSAREKEVLKDTTKIHGVVLTIDEVEELKHQLQEK</sequence>
<dbReference type="AlphaFoldDB" id="A0A9D4Z5G4"/>
<protein>
    <submittedName>
        <fullName evidence="1">Uncharacterized protein</fullName>
    </submittedName>
</protein>
<evidence type="ECO:0000313" key="2">
    <source>
        <dbReference type="Proteomes" id="UP000886520"/>
    </source>
</evidence>
<gene>
    <name evidence="1" type="ORF">GOP47_0022379</name>
</gene>
<comment type="caution">
    <text evidence="1">The sequence shown here is derived from an EMBL/GenBank/DDBJ whole genome shotgun (WGS) entry which is preliminary data.</text>
</comment>